<keyword evidence="3" id="KW-0732">Signal</keyword>
<reference evidence="5 6" key="1">
    <citation type="submission" date="2024-02" db="EMBL/GenBank/DDBJ databases">
        <title>A novel Wenzhouxiangellaceae bacterium, isolated from coastal sediments.</title>
        <authorList>
            <person name="Du Z.-J."/>
            <person name="Ye Y.-Q."/>
            <person name="Zhang X.-Y."/>
        </authorList>
    </citation>
    <scope>NUCLEOTIDE SEQUENCE [LARGE SCALE GENOMIC DNA]</scope>
    <source>
        <strain evidence="5 6">CH-27</strain>
    </source>
</reference>
<dbReference type="Pfam" id="PF18203">
    <property type="entry name" value="IPTL-CTERM"/>
    <property type="match status" value="1"/>
</dbReference>
<sequence length="1019" mass="104871">MNVNKITLLSALLMLFGTSVAMAQPRALVEDDVAPLGTSSINITVQYEDGANNGTGAQFEVTYNAAVMTPDLTGTCPSPGIWGCSNPSPGVLRFVSGFFPGEDLPDFSGQVAFDISSTPAGVYPLDVQNEVYSNGGGQVQPNGTDPGSITIEGPAADFTPNAGLLDLGSVQQGGSNPTANVGIDNSGASGTTLTGSCTESGDTNNAFTITGDTSFSVPAAGPNDQVTVTCDASLAPNTYTASMSCSHNGDDTGESSPAVYSLSCTVTPGPAPAYSSTPAAGSALNFGTVAKGDPDPTLDVDISNSGDPNTTLTGSCSFTNNPNNAYSLTTDGSFSVAQGAGAETETVSCDTAIPGNHNGGTLSCSHNGSNPSPATYTLNCNIPPEPAITATPNPNPLDLGPVPQNNTDPTGTLTIDNSGDPNSTLSGTCSLLDGSGPISIQSGGGGYSVPEAGPNQVVTVACDSSDLPGVYNDTLSCTHDDDNANTPANFPVTCTIGQPDPAIYASTPVSGSTLDFNAGGSVVQDDPDPTLPLQIRNDASAGDADMDVSCTLNQVMGAAISVNPAITNEIVAPGGSRNVTFTCDTETVGTYEASYGCDWSSVVVEGAEDPEGVQSFQENYTVTCEVIDAESDVDPETPSGTVHTELVEPGGSAQYSFTFNETLDQGADGELDCSLDDGAAGFTILSPSFPATVPSGGSTTVVVEGTDPGGVESTTDTLRCTYTDTSNPNGVEVFYDLVLLIGGNATFMVTKDFTDDNPGEVLVTLSCNTGLPLEQTKLITEEEYVKFIVGDFDSGEMDCTVTEDVPNGYSASYDAGGSASDYVDDDVDNPGCHFIDVDGGDDNFCAITNSPDPVDVVITKEWVFEGNSLDAGIDTRYDLTLWCDGEIVGGYDIFGDTQEAPAGDNGCGLIKMVDQAQFELIEIANWCKTFNGNGPDDFNAQVIPEYPDTNCFVYERVYDDAVEIDNGCGSITVSAGQGDACTITNTVFFEGIPTLSQYGMAILALLMLGIGMVGFRRFT</sequence>
<protein>
    <submittedName>
        <fullName evidence="5">IPTL-CTERM sorting domain-containing protein</fullName>
    </submittedName>
</protein>
<feature type="compositionally biased region" description="Polar residues" evidence="1">
    <location>
        <begin position="169"/>
        <end position="179"/>
    </location>
</feature>
<accession>A0AAW9R6T3</accession>
<evidence type="ECO:0000313" key="5">
    <source>
        <dbReference type="EMBL" id="MEJ8566605.1"/>
    </source>
</evidence>
<dbReference type="RefSeq" id="WP_354693929.1">
    <property type="nucleotide sequence ID" value="NZ_JAZHOG010000002.1"/>
</dbReference>
<feature type="chain" id="PRO_5043634231" evidence="3">
    <location>
        <begin position="24"/>
        <end position="1019"/>
    </location>
</feature>
<dbReference type="AlphaFoldDB" id="A0AAW9R6T3"/>
<organism evidence="5 6">
    <name type="scientific">Elongatibacter sediminis</name>
    <dbReference type="NCBI Taxonomy" id="3119006"/>
    <lineage>
        <taxon>Bacteria</taxon>
        <taxon>Pseudomonadati</taxon>
        <taxon>Pseudomonadota</taxon>
        <taxon>Gammaproteobacteria</taxon>
        <taxon>Chromatiales</taxon>
        <taxon>Wenzhouxiangellaceae</taxon>
        <taxon>Elongatibacter</taxon>
    </lineage>
</organism>
<keyword evidence="2" id="KW-1133">Transmembrane helix</keyword>
<evidence type="ECO:0000256" key="2">
    <source>
        <dbReference type="SAM" id="Phobius"/>
    </source>
</evidence>
<keyword evidence="6" id="KW-1185">Reference proteome</keyword>
<gene>
    <name evidence="5" type="ORF">V3330_03105</name>
</gene>
<feature type="transmembrane region" description="Helical" evidence="2">
    <location>
        <begin position="995"/>
        <end position="1015"/>
    </location>
</feature>
<evidence type="ECO:0000313" key="6">
    <source>
        <dbReference type="Proteomes" id="UP001359886"/>
    </source>
</evidence>
<evidence type="ECO:0000256" key="1">
    <source>
        <dbReference type="SAM" id="MobiDB-lite"/>
    </source>
</evidence>
<name>A0AAW9R6T3_9GAMM</name>
<keyword evidence="2" id="KW-0812">Transmembrane</keyword>
<proteinExistence type="predicted"/>
<keyword evidence="2" id="KW-0472">Membrane</keyword>
<feature type="region of interest" description="Disordered" evidence="1">
    <location>
        <begin position="168"/>
        <end position="187"/>
    </location>
</feature>
<dbReference type="Proteomes" id="UP001359886">
    <property type="component" value="Unassembled WGS sequence"/>
</dbReference>
<comment type="caution">
    <text evidence="5">The sequence shown here is derived from an EMBL/GenBank/DDBJ whole genome shotgun (WGS) entry which is preliminary data.</text>
</comment>
<dbReference type="InterPro" id="IPR026442">
    <property type="entry name" value="IPTL_CTERM"/>
</dbReference>
<dbReference type="EMBL" id="JAZHOG010000002">
    <property type="protein sequence ID" value="MEJ8566605.1"/>
    <property type="molecule type" value="Genomic_DNA"/>
</dbReference>
<dbReference type="NCBIfam" id="TIGR04174">
    <property type="entry name" value="IPTL_CTERM"/>
    <property type="match status" value="1"/>
</dbReference>
<feature type="signal peptide" evidence="3">
    <location>
        <begin position="1"/>
        <end position="23"/>
    </location>
</feature>
<feature type="domain" description="IPTL-CTERM protein sorting" evidence="4">
    <location>
        <begin position="992"/>
        <end position="1017"/>
    </location>
</feature>
<evidence type="ECO:0000259" key="4">
    <source>
        <dbReference type="Pfam" id="PF18203"/>
    </source>
</evidence>
<evidence type="ECO:0000256" key="3">
    <source>
        <dbReference type="SAM" id="SignalP"/>
    </source>
</evidence>